<feature type="transmembrane region" description="Helical" evidence="6">
    <location>
        <begin position="262"/>
        <end position="288"/>
    </location>
</feature>
<keyword evidence="4 6" id="KW-0472">Membrane</keyword>
<dbReference type="EMBL" id="BTSX01000133">
    <property type="protein sequence ID" value="GMT08617.1"/>
    <property type="molecule type" value="Genomic_DNA"/>
</dbReference>
<keyword evidence="2 6" id="KW-0812">Transmembrane</keyword>
<feature type="transmembrane region" description="Helical" evidence="6">
    <location>
        <begin position="211"/>
        <end position="231"/>
    </location>
</feature>
<keyword evidence="9" id="KW-1185">Reference proteome</keyword>
<feature type="transmembrane region" description="Helical" evidence="6">
    <location>
        <begin position="495"/>
        <end position="514"/>
    </location>
</feature>
<feature type="transmembrane region" description="Helical" evidence="6">
    <location>
        <begin position="86"/>
        <end position="104"/>
    </location>
</feature>
<name>A0AAV5UNL2_9BILA</name>
<keyword evidence="3 6" id="KW-1133">Transmembrane helix</keyword>
<sequence>MKTRESSKGGSGRFYPAPLPKWELYLSYAVWIFHSIAAFVISYRVCAGPVGDWVQHWFRDSDYISGWKADASDSEWLYYRKTIRDLIIAYAVHSAIFHMTYRFLNSQKARAAQIVLSTALHVWVTSPSCILVLAAFAVLTIAASAYFRREVIAWVLCISFILQATNYVPFTMGAFSYYREFNMYLYGSIKILNVCIALCRNSDRSLTTEWLLSILHYMTYLPYSMTLIVLYEEFTEQIEWRQKNDEKQEFDMKSNIFFGARLSLWAIVFESLIHLIPVHALFASPFTMISGLNGYEMSSLAYVVGQYFHLKYVVIFGVPSLFARIDGLRPPPPPICISRVSRYSRMWRHFDAGLYSFLKNQVYVPLLTHPRLSSGFGRPLALISAFLVVVAWHGTQRHYVCWVTLSAFELVIERVGVLLWDTNSFQNLRGRMGELWLRRLIALSMLMTVIPGIFGVFFFLGNEGVGDTIFVKVLLNGIVGLLKADVAVVDGVPTAGLVFLNLIVLGYFFNHCCLHLEYRNRKAPEPHHKRE</sequence>
<dbReference type="InterPro" id="IPR051085">
    <property type="entry name" value="MB_O-acyltransferase"/>
</dbReference>
<accession>A0AAV5UNL2</accession>
<evidence type="ECO:0000256" key="3">
    <source>
        <dbReference type="ARBA" id="ARBA00022989"/>
    </source>
</evidence>
<dbReference type="GO" id="GO:0016409">
    <property type="term" value="F:palmitoyltransferase activity"/>
    <property type="evidence" value="ECO:0007669"/>
    <property type="project" value="TreeGrafter"/>
</dbReference>
<evidence type="ECO:0000256" key="5">
    <source>
        <dbReference type="ARBA" id="ARBA00038268"/>
    </source>
</evidence>
<evidence type="ECO:0000256" key="6">
    <source>
        <dbReference type="SAM" id="Phobius"/>
    </source>
</evidence>
<comment type="caution">
    <text evidence="8">The sequence shown here is derived from an EMBL/GenBank/DDBJ whole genome shotgun (WGS) entry which is preliminary data.</text>
</comment>
<gene>
    <name evidence="7" type="ORF">PENTCL1PPCAC_19930</name>
    <name evidence="8" type="ORF">PENTCL1PPCAC_30791</name>
</gene>
<feature type="transmembrane region" description="Helical" evidence="6">
    <location>
        <begin position="124"/>
        <end position="144"/>
    </location>
</feature>
<dbReference type="GO" id="GO:0016020">
    <property type="term" value="C:membrane"/>
    <property type="evidence" value="ECO:0007669"/>
    <property type="project" value="UniProtKB-SubCell"/>
</dbReference>
<dbReference type="EMBL" id="BTSX01000004">
    <property type="protein sequence ID" value="GMS97755.1"/>
    <property type="molecule type" value="Genomic_DNA"/>
</dbReference>
<feature type="transmembrane region" description="Helical" evidence="6">
    <location>
        <begin position="25"/>
        <end position="46"/>
    </location>
</feature>
<reference evidence="8" key="1">
    <citation type="submission" date="2023-10" db="EMBL/GenBank/DDBJ databases">
        <title>Genome assembly of Pristionchus species.</title>
        <authorList>
            <person name="Yoshida K."/>
            <person name="Sommer R.J."/>
        </authorList>
    </citation>
    <scope>NUCLEOTIDE SEQUENCE</scope>
    <source>
        <strain evidence="8">RS0144</strain>
    </source>
</reference>
<dbReference type="GO" id="GO:0005783">
    <property type="term" value="C:endoplasmic reticulum"/>
    <property type="evidence" value="ECO:0007669"/>
    <property type="project" value="TreeGrafter"/>
</dbReference>
<evidence type="ECO:0000256" key="1">
    <source>
        <dbReference type="ARBA" id="ARBA00004141"/>
    </source>
</evidence>
<proteinExistence type="inferred from homology"/>
<dbReference type="Proteomes" id="UP001432027">
    <property type="component" value="Unassembled WGS sequence"/>
</dbReference>
<evidence type="ECO:0000256" key="2">
    <source>
        <dbReference type="ARBA" id="ARBA00022692"/>
    </source>
</evidence>
<dbReference type="PANTHER" id="PTHR13285:SF18">
    <property type="entry name" value="PROTEIN-CYSTEINE N-PALMITOYLTRANSFERASE RASP"/>
    <property type="match status" value="1"/>
</dbReference>
<comment type="subcellular location">
    <subcellularLocation>
        <location evidence="1">Membrane</location>
        <topology evidence="1">Multi-pass membrane protein</topology>
    </subcellularLocation>
</comment>
<protein>
    <submittedName>
        <fullName evidence="8">Uncharacterized protein</fullName>
    </submittedName>
</protein>
<dbReference type="PANTHER" id="PTHR13285">
    <property type="entry name" value="ACYLTRANSFERASE"/>
    <property type="match status" value="1"/>
</dbReference>
<comment type="similarity">
    <text evidence="5">Belongs to the membrane-bound acyltransferase family. HHAT subfamily.</text>
</comment>
<evidence type="ECO:0000313" key="8">
    <source>
        <dbReference type="EMBL" id="GMT08617.1"/>
    </source>
</evidence>
<organism evidence="8 9">
    <name type="scientific">Pristionchus entomophagus</name>
    <dbReference type="NCBI Taxonomy" id="358040"/>
    <lineage>
        <taxon>Eukaryota</taxon>
        <taxon>Metazoa</taxon>
        <taxon>Ecdysozoa</taxon>
        <taxon>Nematoda</taxon>
        <taxon>Chromadorea</taxon>
        <taxon>Rhabditida</taxon>
        <taxon>Rhabditina</taxon>
        <taxon>Diplogasteromorpha</taxon>
        <taxon>Diplogasteroidea</taxon>
        <taxon>Neodiplogasteridae</taxon>
        <taxon>Pristionchus</taxon>
    </lineage>
</organism>
<dbReference type="InterPro" id="IPR004299">
    <property type="entry name" value="MBOAT_fam"/>
</dbReference>
<feature type="transmembrane region" description="Helical" evidence="6">
    <location>
        <begin position="151"/>
        <end position="169"/>
    </location>
</feature>
<evidence type="ECO:0000313" key="7">
    <source>
        <dbReference type="EMBL" id="GMS97755.1"/>
    </source>
</evidence>
<evidence type="ECO:0000256" key="4">
    <source>
        <dbReference type="ARBA" id="ARBA00023136"/>
    </source>
</evidence>
<feature type="transmembrane region" description="Helical" evidence="6">
    <location>
        <begin position="440"/>
        <end position="460"/>
    </location>
</feature>
<feature type="transmembrane region" description="Helical" evidence="6">
    <location>
        <begin position="300"/>
        <end position="322"/>
    </location>
</feature>
<dbReference type="Pfam" id="PF03062">
    <property type="entry name" value="MBOAT"/>
    <property type="match status" value="1"/>
</dbReference>
<evidence type="ECO:0000313" key="9">
    <source>
        <dbReference type="Proteomes" id="UP001432027"/>
    </source>
</evidence>
<dbReference type="AlphaFoldDB" id="A0AAV5UNL2"/>